<organism evidence="1 2">
    <name type="scientific">Portunus trituberculatus</name>
    <name type="common">Swimming crab</name>
    <name type="synonym">Neptunus trituberculatus</name>
    <dbReference type="NCBI Taxonomy" id="210409"/>
    <lineage>
        <taxon>Eukaryota</taxon>
        <taxon>Metazoa</taxon>
        <taxon>Ecdysozoa</taxon>
        <taxon>Arthropoda</taxon>
        <taxon>Crustacea</taxon>
        <taxon>Multicrustacea</taxon>
        <taxon>Malacostraca</taxon>
        <taxon>Eumalacostraca</taxon>
        <taxon>Eucarida</taxon>
        <taxon>Decapoda</taxon>
        <taxon>Pleocyemata</taxon>
        <taxon>Brachyura</taxon>
        <taxon>Eubrachyura</taxon>
        <taxon>Portunoidea</taxon>
        <taxon>Portunidae</taxon>
        <taxon>Portuninae</taxon>
        <taxon>Portunus</taxon>
    </lineage>
</organism>
<evidence type="ECO:0000313" key="2">
    <source>
        <dbReference type="Proteomes" id="UP000324222"/>
    </source>
</evidence>
<proteinExistence type="predicted"/>
<evidence type="ECO:0000313" key="1">
    <source>
        <dbReference type="EMBL" id="MPC53033.1"/>
    </source>
</evidence>
<name>A0A5B7G701_PORTR</name>
<dbReference type="AlphaFoldDB" id="A0A5B7G701"/>
<dbReference type="Proteomes" id="UP000324222">
    <property type="component" value="Unassembled WGS sequence"/>
</dbReference>
<comment type="caution">
    <text evidence="1">The sequence shown here is derived from an EMBL/GenBank/DDBJ whole genome shotgun (WGS) entry which is preliminary data.</text>
</comment>
<dbReference type="EMBL" id="VSRR010011340">
    <property type="protein sequence ID" value="MPC53033.1"/>
    <property type="molecule type" value="Genomic_DNA"/>
</dbReference>
<accession>A0A5B7G701</accession>
<keyword evidence="2" id="KW-1185">Reference proteome</keyword>
<sequence length="76" mass="9283">MFRAQYRTKYSNYQYISDSEVVAPHQYSEEPSQTIRAKFCLKYQELEARTPWRKRTQYDKRKFGKFAGNWTLSNKM</sequence>
<protein>
    <submittedName>
        <fullName evidence="1">Uncharacterized protein</fullName>
    </submittedName>
</protein>
<reference evidence="1 2" key="1">
    <citation type="submission" date="2019-05" db="EMBL/GenBank/DDBJ databases">
        <title>Another draft genome of Portunus trituberculatus and its Hox gene families provides insights of decapod evolution.</title>
        <authorList>
            <person name="Jeong J.-H."/>
            <person name="Song I."/>
            <person name="Kim S."/>
            <person name="Choi T."/>
            <person name="Kim D."/>
            <person name="Ryu S."/>
            <person name="Kim W."/>
        </authorList>
    </citation>
    <scope>NUCLEOTIDE SEQUENCE [LARGE SCALE GENOMIC DNA]</scope>
    <source>
        <tissue evidence="1">Muscle</tissue>
    </source>
</reference>
<gene>
    <name evidence="1" type="ORF">E2C01_046917</name>
</gene>